<comment type="function">
    <text evidence="5">One of two assembly initiator proteins, it binds directly to the 5'-end of the 23S rRNA, where it nucleates assembly of the 50S subunit.</text>
</comment>
<comment type="caution">
    <text evidence="7">The sequence shown here is derived from an EMBL/GenBank/DDBJ whole genome shotgun (WGS) entry which is preliminary data.</text>
</comment>
<dbReference type="EMBL" id="MHCQ01000039">
    <property type="protein sequence ID" value="OGY23776.1"/>
    <property type="molecule type" value="Genomic_DNA"/>
</dbReference>
<evidence type="ECO:0000313" key="7">
    <source>
        <dbReference type="EMBL" id="OGY23776.1"/>
    </source>
</evidence>
<dbReference type="AlphaFoldDB" id="A0A1G1W7X5"/>
<dbReference type="InterPro" id="IPR003256">
    <property type="entry name" value="Ribosomal_uL24"/>
</dbReference>
<sequence length="101" mass="11236">MKLKVSDEVIVKIGKDKGKKGRIEKSYPKSNKLLVAGVNLYKKHVKKGKKTMQAGIIDIPKPISASNVTLVCPKCNLPTKVGYVFSDNKKLRSCKKCKQTF</sequence>
<dbReference type="InterPro" id="IPR057264">
    <property type="entry name" value="Ribosomal_uL24_C"/>
</dbReference>
<evidence type="ECO:0000256" key="1">
    <source>
        <dbReference type="ARBA" id="ARBA00010618"/>
    </source>
</evidence>
<dbReference type="Gene3D" id="2.30.30.30">
    <property type="match status" value="1"/>
</dbReference>
<evidence type="ECO:0000256" key="4">
    <source>
        <dbReference type="ARBA" id="ARBA00035206"/>
    </source>
</evidence>
<evidence type="ECO:0000313" key="8">
    <source>
        <dbReference type="Proteomes" id="UP000177103"/>
    </source>
</evidence>
<dbReference type="CDD" id="cd06089">
    <property type="entry name" value="KOW_RPL26"/>
    <property type="match status" value="1"/>
</dbReference>
<dbReference type="SUPFAM" id="SSF50104">
    <property type="entry name" value="Translation proteins SH3-like domain"/>
    <property type="match status" value="1"/>
</dbReference>
<dbReference type="GO" id="GO:0006412">
    <property type="term" value="P:translation"/>
    <property type="evidence" value="ECO:0007669"/>
    <property type="project" value="UniProtKB-UniRule"/>
</dbReference>
<organism evidence="7 8">
    <name type="scientific">Candidatus Woykebacteria bacterium RBG_13_40_7b</name>
    <dbReference type="NCBI Taxonomy" id="1802594"/>
    <lineage>
        <taxon>Bacteria</taxon>
        <taxon>Candidatus Woykeibacteriota</taxon>
    </lineage>
</organism>
<keyword evidence="2 5" id="KW-0689">Ribosomal protein</keyword>
<dbReference type="Proteomes" id="UP000177103">
    <property type="component" value="Unassembled WGS sequence"/>
</dbReference>
<dbReference type="GO" id="GO:0005840">
    <property type="term" value="C:ribosome"/>
    <property type="evidence" value="ECO:0007669"/>
    <property type="project" value="UniProtKB-KW"/>
</dbReference>
<protein>
    <recommendedName>
        <fullName evidence="4 5">Large ribosomal subunit protein uL24</fullName>
    </recommendedName>
</protein>
<keyword evidence="3 5" id="KW-0687">Ribonucleoprotein</keyword>
<reference evidence="7 8" key="1">
    <citation type="journal article" date="2016" name="Nat. Commun.">
        <title>Thousands of microbial genomes shed light on interconnected biogeochemical processes in an aquifer system.</title>
        <authorList>
            <person name="Anantharaman K."/>
            <person name="Brown C.T."/>
            <person name="Hug L.A."/>
            <person name="Sharon I."/>
            <person name="Castelle C.J."/>
            <person name="Probst A.J."/>
            <person name="Thomas B.C."/>
            <person name="Singh A."/>
            <person name="Wilkins M.J."/>
            <person name="Karaoz U."/>
            <person name="Brodie E.L."/>
            <person name="Williams K.H."/>
            <person name="Hubbard S.S."/>
            <person name="Banfield J.F."/>
        </authorList>
    </citation>
    <scope>NUCLEOTIDE SEQUENCE [LARGE SCALE GENOMIC DNA]</scope>
</reference>
<comment type="similarity">
    <text evidence="1 5">Belongs to the universal ribosomal protein uL24 family.</text>
</comment>
<accession>A0A1G1W7X5</accession>
<comment type="function">
    <text evidence="5">One of the proteins that surrounds the polypeptide exit tunnel on the outside of the subunit.</text>
</comment>
<dbReference type="HAMAP" id="MF_01326_B">
    <property type="entry name" value="Ribosomal_uL24_B"/>
    <property type="match status" value="1"/>
</dbReference>
<dbReference type="Pfam" id="PF17136">
    <property type="entry name" value="ribosomal_L24"/>
    <property type="match status" value="1"/>
</dbReference>
<dbReference type="GO" id="GO:0019843">
    <property type="term" value="F:rRNA binding"/>
    <property type="evidence" value="ECO:0007669"/>
    <property type="project" value="UniProtKB-UniRule"/>
</dbReference>
<dbReference type="NCBIfam" id="TIGR01079">
    <property type="entry name" value="rplX_bact"/>
    <property type="match status" value="1"/>
</dbReference>
<comment type="subunit">
    <text evidence="5">Part of the 50S ribosomal subunit.</text>
</comment>
<keyword evidence="5" id="KW-0694">RNA-binding</keyword>
<dbReference type="InterPro" id="IPR041988">
    <property type="entry name" value="Ribosomal_uL24_KOW"/>
</dbReference>
<dbReference type="InterPro" id="IPR008991">
    <property type="entry name" value="Translation_prot_SH3-like_sf"/>
</dbReference>
<dbReference type="PANTHER" id="PTHR12903">
    <property type="entry name" value="MITOCHONDRIAL RIBOSOMAL PROTEIN L24"/>
    <property type="match status" value="1"/>
</dbReference>
<evidence type="ECO:0000259" key="6">
    <source>
        <dbReference type="Pfam" id="PF17136"/>
    </source>
</evidence>
<gene>
    <name evidence="5" type="primary">rplX</name>
    <name evidence="7" type="ORF">A2Y57_04610</name>
</gene>
<keyword evidence="5" id="KW-0699">rRNA-binding</keyword>
<dbReference type="GO" id="GO:1990904">
    <property type="term" value="C:ribonucleoprotein complex"/>
    <property type="evidence" value="ECO:0007669"/>
    <property type="project" value="UniProtKB-KW"/>
</dbReference>
<proteinExistence type="inferred from homology"/>
<dbReference type="InterPro" id="IPR014722">
    <property type="entry name" value="Rib_uL2_dom2"/>
</dbReference>
<evidence type="ECO:0000256" key="5">
    <source>
        <dbReference type="HAMAP-Rule" id="MF_01326"/>
    </source>
</evidence>
<dbReference type="GO" id="GO:0003735">
    <property type="term" value="F:structural constituent of ribosome"/>
    <property type="evidence" value="ECO:0007669"/>
    <property type="project" value="InterPro"/>
</dbReference>
<feature type="domain" description="Large ribosomal subunit protein uL24 C-terminal" evidence="6">
    <location>
        <begin position="38"/>
        <end position="99"/>
    </location>
</feature>
<name>A0A1G1W7X5_9BACT</name>
<evidence type="ECO:0000256" key="2">
    <source>
        <dbReference type="ARBA" id="ARBA00022980"/>
    </source>
</evidence>
<evidence type="ECO:0000256" key="3">
    <source>
        <dbReference type="ARBA" id="ARBA00023274"/>
    </source>
</evidence>